<gene>
    <name evidence="4" type="ORF">Xvie_02718</name>
</gene>
<dbReference type="Proteomes" id="UP000194350">
    <property type="component" value="Unassembled WGS sequence"/>
</dbReference>
<dbReference type="InterPro" id="IPR041698">
    <property type="entry name" value="Methyltransf_25"/>
</dbReference>
<dbReference type="EMBL" id="MUBJ01000015">
    <property type="protein sequence ID" value="OTA15437.1"/>
    <property type="molecule type" value="Genomic_DNA"/>
</dbReference>
<dbReference type="CDD" id="cd02440">
    <property type="entry name" value="AdoMet_MTases"/>
    <property type="match status" value="1"/>
</dbReference>
<dbReference type="PANTHER" id="PTHR43861:SF1">
    <property type="entry name" value="TRANS-ACONITATE 2-METHYLTRANSFERASE"/>
    <property type="match status" value="1"/>
</dbReference>
<reference evidence="4 5" key="1">
    <citation type="submission" date="2016-10" db="EMBL/GenBank/DDBJ databases">
        <title>Systematic genetic and metabolomic analysis of Xenorhabdus and Photorhabdus spp., highlights the requirements for a dual symbiotic and pathogenic life style.</title>
        <authorList>
            <person name="Tobias N.J."/>
            <person name="Wolff H."/>
            <person name="Djahanschiri B."/>
            <person name="Pidot S.J."/>
            <person name="Stinear T.P."/>
            <person name="Ebersberger I."/>
            <person name="Bode H.B."/>
        </authorList>
    </citation>
    <scope>NUCLEOTIDE SEQUENCE [LARGE SCALE GENOMIC DNA]</scope>
    <source>
        <strain evidence="4 5">DSM 22392</strain>
    </source>
</reference>
<dbReference type="Gene3D" id="3.40.50.150">
    <property type="entry name" value="Vaccinia Virus protein VP39"/>
    <property type="match status" value="1"/>
</dbReference>
<dbReference type="RefSeq" id="WP_244175644.1">
    <property type="nucleotide sequence ID" value="NZ_CAWNGD010000057.1"/>
</dbReference>
<keyword evidence="1 4" id="KW-0489">Methyltransferase</keyword>
<keyword evidence="2 4" id="KW-0808">Transferase</keyword>
<protein>
    <submittedName>
        <fullName evidence="4">Methyltransferase</fullName>
    </submittedName>
</protein>
<proteinExistence type="predicted"/>
<evidence type="ECO:0000313" key="4">
    <source>
        <dbReference type="EMBL" id="OTA15437.1"/>
    </source>
</evidence>
<dbReference type="Pfam" id="PF13649">
    <property type="entry name" value="Methyltransf_25"/>
    <property type="match status" value="1"/>
</dbReference>
<evidence type="ECO:0000313" key="5">
    <source>
        <dbReference type="Proteomes" id="UP000194350"/>
    </source>
</evidence>
<keyword evidence="5" id="KW-1185">Reference proteome</keyword>
<accession>A0A1Y2SC01</accession>
<dbReference type="SUPFAM" id="SSF53335">
    <property type="entry name" value="S-adenosyl-L-methionine-dependent methyltransferases"/>
    <property type="match status" value="1"/>
</dbReference>
<sequence>MMLEKDLDYNFIADRYEHFMKAAAHIKVEVRTILDSIGDVHGKSVLDVACGNGYFGRKLRNCGAAKVVGIDISEKMIELARAKSKQSGDDLEFHIRDVCDMESFGKFDLVVAAWLFNYAESLKDLESMFYNIARNLKPSGKLVAYTISPDYRLEMGNYDVYGINILGKEPWKDGNRYQAEFLSMPPSPFTFYQWSREDYESAVEKAGFSQFEWKKTNVLESDIQLHSQDFWSLFQQNCLNTGLNCHY</sequence>
<dbReference type="GO" id="GO:0032259">
    <property type="term" value="P:methylation"/>
    <property type="evidence" value="ECO:0007669"/>
    <property type="project" value="UniProtKB-KW"/>
</dbReference>
<evidence type="ECO:0000256" key="2">
    <source>
        <dbReference type="ARBA" id="ARBA00022679"/>
    </source>
</evidence>
<organism evidence="4 5">
    <name type="scientific">Xenorhabdus vietnamensis</name>
    <dbReference type="NCBI Taxonomy" id="351656"/>
    <lineage>
        <taxon>Bacteria</taxon>
        <taxon>Pseudomonadati</taxon>
        <taxon>Pseudomonadota</taxon>
        <taxon>Gammaproteobacteria</taxon>
        <taxon>Enterobacterales</taxon>
        <taxon>Morganellaceae</taxon>
        <taxon>Xenorhabdus</taxon>
    </lineage>
</organism>
<dbReference type="InterPro" id="IPR029063">
    <property type="entry name" value="SAM-dependent_MTases_sf"/>
</dbReference>
<name>A0A1Y2SC01_9GAMM</name>
<evidence type="ECO:0000256" key="1">
    <source>
        <dbReference type="ARBA" id="ARBA00022603"/>
    </source>
</evidence>
<dbReference type="GO" id="GO:0008168">
    <property type="term" value="F:methyltransferase activity"/>
    <property type="evidence" value="ECO:0007669"/>
    <property type="project" value="UniProtKB-KW"/>
</dbReference>
<evidence type="ECO:0000259" key="3">
    <source>
        <dbReference type="Pfam" id="PF13649"/>
    </source>
</evidence>
<dbReference type="AlphaFoldDB" id="A0A1Y2SC01"/>
<feature type="domain" description="Methyltransferase" evidence="3">
    <location>
        <begin position="45"/>
        <end position="140"/>
    </location>
</feature>
<comment type="caution">
    <text evidence="4">The sequence shown here is derived from an EMBL/GenBank/DDBJ whole genome shotgun (WGS) entry which is preliminary data.</text>
</comment>
<dbReference type="PANTHER" id="PTHR43861">
    <property type="entry name" value="TRANS-ACONITATE 2-METHYLTRANSFERASE-RELATED"/>
    <property type="match status" value="1"/>
</dbReference>
<dbReference type="STRING" id="351656.Xvie_02718"/>